<dbReference type="AlphaFoldDB" id="A0A1S1PRN1"/>
<evidence type="ECO:0000313" key="6">
    <source>
        <dbReference type="Proteomes" id="UP000179769"/>
    </source>
</evidence>
<dbReference type="InterPro" id="IPR028081">
    <property type="entry name" value="Leu-bd"/>
</dbReference>
<evidence type="ECO:0000259" key="4">
    <source>
        <dbReference type="Pfam" id="PF13458"/>
    </source>
</evidence>
<evidence type="ECO:0000256" key="3">
    <source>
        <dbReference type="SAM" id="SignalP"/>
    </source>
</evidence>
<dbReference type="Pfam" id="PF13458">
    <property type="entry name" value="Peripla_BP_6"/>
    <property type="match status" value="1"/>
</dbReference>
<feature type="signal peptide" evidence="3">
    <location>
        <begin position="1"/>
        <end position="21"/>
    </location>
</feature>
<keyword evidence="6" id="KW-1185">Reference proteome</keyword>
<dbReference type="PANTHER" id="PTHR47235">
    <property type="entry name" value="BLR6548 PROTEIN"/>
    <property type="match status" value="1"/>
</dbReference>
<comment type="similarity">
    <text evidence="1">Belongs to the leucine-binding protein family.</text>
</comment>
<protein>
    <submittedName>
        <fullName evidence="5">Branched-chain amino acid ABC transporter substrate-binding protein</fullName>
    </submittedName>
</protein>
<comment type="caution">
    <text evidence="5">The sequence shown here is derived from an EMBL/GenBank/DDBJ whole genome shotgun (WGS) entry which is preliminary data.</text>
</comment>
<dbReference type="EMBL" id="MAXA01000235">
    <property type="protein sequence ID" value="OHV24350.1"/>
    <property type="molecule type" value="Genomic_DNA"/>
</dbReference>
<dbReference type="RefSeq" id="WP_071065530.1">
    <property type="nucleotide sequence ID" value="NZ_MAXA01000235.1"/>
</dbReference>
<dbReference type="Proteomes" id="UP000179769">
    <property type="component" value="Unassembled WGS sequence"/>
</dbReference>
<dbReference type="CDD" id="cd06341">
    <property type="entry name" value="PBP1_ABC_ligand_binding-like"/>
    <property type="match status" value="1"/>
</dbReference>
<keyword evidence="2 3" id="KW-0732">Signal</keyword>
<dbReference type="OrthoDB" id="3204734at2"/>
<dbReference type="Gene3D" id="3.40.50.2300">
    <property type="match status" value="2"/>
</dbReference>
<dbReference type="SUPFAM" id="SSF53822">
    <property type="entry name" value="Periplasmic binding protein-like I"/>
    <property type="match status" value="1"/>
</dbReference>
<accession>A0A1S1PRN1</accession>
<name>A0A1S1PRN1_9ACTN</name>
<proteinExistence type="inferred from homology"/>
<gene>
    <name evidence="5" type="ORF">BBK14_05680</name>
</gene>
<evidence type="ECO:0000256" key="2">
    <source>
        <dbReference type="ARBA" id="ARBA00022729"/>
    </source>
</evidence>
<dbReference type="PROSITE" id="PS51257">
    <property type="entry name" value="PROKAR_LIPOPROTEIN"/>
    <property type="match status" value="1"/>
</dbReference>
<feature type="chain" id="PRO_5039718312" evidence="3">
    <location>
        <begin position="22"/>
        <end position="428"/>
    </location>
</feature>
<dbReference type="InterPro" id="IPR028082">
    <property type="entry name" value="Peripla_BP_I"/>
</dbReference>
<organism evidence="5 6">
    <name type="scientific">Parafrankia soli</name>
    <dbReference type="NCBI Taxonomy" id="2599596"/>
    <lineage>
        <taxon>Bacteria</taxon>
        <taxon>Bacillati</taxon>
        <taxon>Actinomycetota</taxon>
        <taxon>Actinomycetes</taxon>
        <taxon>Frankiales</taxon>
        <taxon>Frankiaceae</taxon>
        <taxon>Parafrankia</taxon>
    </lineage>
</organism>
<sequence>MFRSKLIGTALVTAALVSACGAGGSTQSGTATWTCAPGVTDDEITVGVLYPDSGAMSAQYTGYRSGVEARMAEQNAAGGVGGRRITTIWRDDESSPGVNLRAAKDLVTAGAFAILEHTAYSEQSAPWLDQQHIPVVGVADQPLWADHPNMFTYTYVADDTEATTTLGQFVQSRGGTRAALIITSATRASLLYAESARRSLAAAGIPVVFEEPIDGITMPDVVGRIVRTGADTLVAATSLDIYIGTLITAAERGHPFGTAVSPAGYDMRVLVSGLRQALAGTYTPLPFTALERGLPAHRDYLSAMTRHAPEIQPPSQQSAVNGWISADLFLRGLRTQGHCPTRDSYIRGLRGVTDYDAGGLLTQKINFSAGQGRLDRCADFVRVSATGDVFEVVEPQPRCGELVPAAPAVTAATAAAQDGAGRSGHLLT</sequence>
<feature type="domain" description="Leucine-binding protein" evidence="4">
    <location>
        <begin position="43"/>
        <end position="387"/>
    </location>
</feature>
<evidence type="ECO:0000256" key="1">
    <source>
        <dbReference type="ARBA" id="ARBA00010062"/>
    </source>
</evidence>
<evidence type="ECO:0000313" key="5">
    <source>
        <dbReference type="EMBL" id="OHV24350.1"/>
    </source>
</evidence>
<reference evidence="6" key="1">
    <citation type="submission" date="2016-07" db="EMBL/GenBank/DDBJ databases">
        <title>Frankia sp. NRRL B-16219 Genome sequencing.</title>
        <authorList>
            <person name="Ghodhbane-Gtari F."/>
            <person name="Swanson E."/>
            <person name="Gueddou A."/>
            <person name="Louati M."/>
            <person name="Nouioui I."/>
            <person name="Hezbri K."/>
            <person name="Abebe-Akele F."/>
            <person name="Simpson S."/>
            <person name="Morris K."/>
            <person name="Thomas K."/>
            <person name="Gtari M."/>
            <person name="Tisa L.S."/>
        </authorList>
    </citation>
    <scope>NUCLEOTIDE SEQUENCE [LARGE SCALE GENOMIC DNA]</scope>
    <source>
        <strain evidence="6">NRRL B-16219</strain>
    </source>
</reference>
<dbReference type="PANTHER" id="PTHR47235:SF1">
    <property type="entry name" value="BLR6548 PROTEIN"/>
    <property type="match status" value="1"/>
</dbReference>